<organism evidence="11 12">
    <name type="scientific">Rhynocoris fuscipes</name>
    <dbReference type="NCBI Taxonomy" id="488301"/>
    <lineage>
        <taxon>Eukaryota</taxon>
        <taxon>Metazoa</taxon>
        <taxon>Ecdysozoa</taxon>
        <taxon>Arthropoda</taxon>
        <taxon>Hexapoda</taxon>
        <taxon>Insecta</taxon>
        <taxon>Pterygota</taxon>
        <taxon>Neoptera</taxon>
        <taxon>Paraneoptera</taxon>
        <taxon>Hemiptera</taxon>
        <taxon>Heteroptera</taxon>
        <taxon>Panheteroptera</taxon>
        <taxon>Cimicomorpha</taxon>
        <taxon>Reduviidae</taxon>
        <taxon>Harpactorinae</taxon>
        <taxon>Harpactorini</taxon>
        <taxon>Rhynocoris</taxon>
    </lineage>
</organism>
<dbReference type="PANTHER" id="PTHR21137:SF35">
    <property type="entry name" value="ODORANT RECEPTOR 19A-RELATED"/>
    <property type="match status" value="1"/>
</dbReference>
<sequence>MIVLSATFVLCFCGQEISTQTEKFHESSYMNNWYEDKPKIRRDLLTMMMVTMKPKTLNYRMLVTCNLECFATVVHYIV</sequence>
<keyword evidence="3" id="KW-0716">Sensory transduction</keyword>
<proteinExistence type="predicted"/>
<keyword evidence="7" id="KW-0472">Membrane</keyword>
<dbReference type="InterPro" id="IPR004117">
    <property type="entry name" value="7tm6_olfct_rcpt"/>
</dbReference>
<evidence type="ECO:0000256" key="2">
    <source>
        <dbReference type="ARBA" id="ARBA00022475"/>
    </source>
</evidence>
<feature type="chain" id="PRO_5043844629" evidence="10">
    <location>
        <begin position="20"/>
        <end position="78"/>
    </location>
</feature>
<evidence type="ECO:0000313" key="11">
    <source>
        <dbReference type="EMBL" id="KAK9507101.1"/>
    </source>
</evidence>
<evidence type="ECO:0000256" key="5">
    <source>
        <dbReference type="ARBA" id="ARBA00022725"/>
    </source>
</evidence>
<dbReference type="PANTHER" id="PTHR21137">
    <property type="entry name" value="ODORANT RECEPTOR"/>
    <property type="match status" value="1"/>
</dbReference>
<gene>
    <name evidence="11" type="ORF">O3M35_008917</name>
</gene>
<keyword evidence="4" id="KW-0812">Transmembrane</keyword>
<feature type="signal peptide" evidence="10">
    <location>
        <begin position="1"/>
        <end position="19"/>
    </location>
</feature>
<name>A0AAW1D8R0_9HEMI</name>
<keyword evidence="5" id="KW-0552">Olfaction</keyword>
<evidence type="ECO:0000256" key="3">
    <source>
        <dbReference type="ARBA" id="ARBA00022606"/>
    </source>
</evidence>
<comment type="caution">
    <text evidence="11">The sequence shown here is derived from an EMBL/GenBank/DDBJ whole genome shotgun (WGS) entry which is preliminary data.</text>
</comment>
<keyword evidence="6" id="KW-1133">Transmembrane helix</keyword>
<evidence type="ECO:0000256" key="4">
    <source>
        <dbReference type="ARBA" id="ARBA00022692"/>
    </source>
</evidence>
<dbReference type="GO" id="GO:0005549">
    <property type="term" value="F:odorant binding"/>
    <property type="evidence" value="ECO:0007669"/>
    <property type="project" value="InterPro"/>
</dbReference>
<dbReference type="Proteomes" id="UP001461498">
    <property type="component" value="Unassembled WGS sequence"/>
</dbReference>
<dbReference type="GO" id="GO:0005886">
    <property type="term" value="C:plasma membrane"/>
    <property type="evidence" value="ECO:0007669"/>
    <property type="project" value="UniProtKB-SubCell"/>
</dbReference>
<keyword evidence="12" id="KW-1185">Reference proteome</keyword>
<evidence type="ECO:0000256" key="7">
    <source>
        <dbReference type="ARBA" id="ARBA00023136"/>
    </source>
</evidence>
<dbReference type="GO" id="GO:0004984">
    <property type="term" value="F:olfactory receptor activity"/>
    <property type="evidence" value="ECO:0007669"/>
    <property type="project" value="InterPro"/>
</dbReference>
<comment type="subcellular location">
    <subcellularLocation>
        <location evidence="1">Cell membrane</location>
        <topology evidence="1">Multi-pass membrane protein</topology>
    </subcellularLocation>
</comment>
<evidence type="ECO:0000256" key="6">
    <source>
        <dbReference type="ARBA" id="ARBA00022989"/>
    </source>
</evidence>
<keyword evidence="10" id="KW-0732">Signal</keyword>
<evidence type="ECO:0000313" key="12">
    <source>
        <dbReference type="Proteomes" id="UP001461498"/>
    </source>
</evidence>
<evidence type="ECO:0000256" key="8">
    <source>
        <dbReference type="ARBA" id="ARBA00023170"/>
    </source>
</evidence>
<keyword evidence="9" id="KW-0807">Transducer</keyword>
<protein>
    <submittedName>
        <fullName evidence="11">Uncharacterized protein</fullName>
    </submittedName>
</protein>
<dbReference type="Pfam" id="PF02949">
    <property type="entry name" value="7tm_6"/>
    <property type="match status" value="1"/>
</dbReference>
<accession>A0AAW1D8R0</accession>
<keyword evidence="2" id="KW-1003">Cell membrane</keyword>
<evidence type="ECO:0000256" key="9">
    <source>
        <dbReference type="ARBA" id="ARBA00023224"/>
    </source>
</evidence>
<dbReference type="GO" id="GO:0007165">
    <property type="term" value="P:signal transduction"/>
    <property type="evidence" value="ECO:0007669"/>
    <property type="project" value="UniProtKB-KW"/>
</dbReference>
<reference evidence="11 12" key="1">
    <citation type="submission" date="2022-12" db="EMBL/GenBank/DDBJ databases">
        <title>Chromosome-level genome assembly of true bugs.</title>
        <authorList>
            <person name="Ma L."/>
            <person name="Li H."/>
        </authorList>
    </citation>
    <scope>NUCLEOTIDE SEQUENCE [LARGE SCALE GENOMIC DNA]</scope>
    <source>
        <strain evidence="11">Lab_2022b</strain>
    </source>
</reference>
<dbReference type="EMBL" id="JAPXFL010000005">
    <property type="protein sequence ID" value="KAK9507101.1"/>
    <property type="molecule type" value="Genomic_DNA"/>
</dbReference>
<evidence type="ECO:0000256" key="10">
    <source>
        <dbReference type="SAM" id="SignalP"/>
    </source>
</evidence>
<evidence type="ECO:0000256" key="1">
    <source>
        <dbReference type="ARBA" id="ARBA00004651"/>
    </source>
</evidence>
<keyword evidence="8" id="KW-0675">Receptor</keyword>
<dbReference type="AlphaFoldDB" id="A0AAW1D8R0"/>